<evidence type="ECO:0000313" key="2">
    <source>
        <dbReference type="EMBL" id="KAH3658984.1"/>
    </source>
</evidence>
<name>A0A9P8SYC3_9ASCO</name>
<keyword evidence="3" id="KW-1185">Reference proteome</keyword>
<feature type="region of interest" description="Disordered" evidence="1">
    <location>
        <begin position="201"/>
        <end position="221"/>
    </location>
</feature>
<organism evidence="2 3">
    <name type="scientific">Ogataea polymorpha</name>
    <dbReference type="NCBI Taxonomy" id="460523"/>
    <lineage>
        <taxon>Eukaryota</taxon>
        <taxon>Fungi</taxon>
        <taxon>Dikarya</taxon>
        <taxon>Ascomycota</taxon>
        <taxon>Saccharomycotina</taxon>
        <taxon>Pichiomycetes</taxon>
        <taxon>Pichiales</taxon>
        <taxon>Pichiaceae</taxon>
        <taxon>Ogataea</taxon>
    </lineage>
</organism>
<dbReference type="Proteomes" id="UP000788993">
    <property type="component" value="Unassembled WGS sequence"/>
</dbReference>
<protein>
    <submittedName>
        <fullName evidence="2">Uncharacterized protein</fullName>
    </submittedName>
</protein>
<comment type="caution">
    <text evidence="2">The sequence shown here is derived from an EMBL/GenBank/DDBJ whole genome shotgun (WGS) entry which is preliminary data.</text>
</comment>
<dbReference type="EMBL" id="JAEUBD010001571">
    <property type="protein sequence ID" value="KAH3658984.1"/>
    <property type="molecule type" value="Genomic_DNA"/>
</dbReference>
<reference evidence="2" key="2">
    <citation type="submission" date="2021-01" db="EMBL/GenBank/DDBJ databases">
        <authorList>
            <person name="Schikora-Tamarit M.A."/>
        </authorList>
    </citation>
    <scope>NUCLEOTIDE SEQUENCE</scope>
    <source>
        <strain evidence="2">NCAIM Y.01608</strain>
    </source>
</reference>
<dbReference type="AlphaFoldDB" id="A0A9P8SYC3"/>
<accession>A0A9P8SYC3</accession>
<evidence type="ECO:0000313" key="3">
    <source>
        <dbReference type="Proteomes" id="UP000788993"/>
    </source>
</evidence>
<sequence>MIIRVLALKRIGRKPLNLSANGVTSKIPPRSKSQIGAYSSETSIPDRLGFKALMRVVPNTARPNPVPTTPKYMIIRGHVRRSEMTLTTSLQPQLSLMKPPNQGEANKNGDRPIDDKKPFPALHVSGHIHLLEACSNQSSGGSTQLGSSEIVANSAGCAVFWIPQRDVVCHARPHACSGHTGEETDGNEATCVLQSGITRVEQTNTDHHSAEPDLRRHFGHG</sequence>
<evidence type="ECO:0000256" key="1">
    <source>
        <dbReference type="SAM" id="MobiDB-lite"/>
    </source>
</evidence>
<reference evidence="2" key="1">
    <citation type="journal article" date="2021" name="Open Biol.">
        <title>Shared evolutionary footprints suggest mitochondrial oxidative damage underlies multiple complex I losses in fungi.</title>
        <authorList>
            <person name="Schikora-Tamarit M.A."/>
            <person name="Marcet-Houben M."/>
            <person name="Nosek J."/>
            <person name="Gabaldon T."/>
        </authorList>
    </citation>
    <scope>NUCLEOTIDE SEQUENCE</scope>
    <source>
        <strain evidence="2">NCAIM Y.01608</strain>
    </source>
</reference>
<gene>
    <name evidence="2" type="ORF">OGATHE_006710</name>
</gene>
<feature type="compositionally biased region" description="Basic and acidic residues" evidence="1">
    <location>
        <begin position="204"/>
        <end position="221"/>
    </location>
</feature>
<proteinExistence type="predicted"/>